<keyword evidence="3" id="KW-1185">Reference proteome</keyword>
<evidence type="ECO:0000256" key="1">
    <source>
        <dbReference type="SAM" id="MobiDB-lite"/>
    </source>
</evidence>
<feature type="compositionally biased region" description="Polar residues" evidence="1">
    <location>
        <begin position="198"/>
        <end position="211"/>
    </location>
</feature>
<name>R7WJT7_9NOCA</name>
<evidence type="ECO:0000313" key="2">
    <source>
        <dbReference type="EMBL" id="EOM75567.1"/>
    </source>
</evidence>
<organism evidence="2 3">
    <name type="scientific">Rhodococcus rhodnii LMG 5362</name>
    <dbReference type="NCBI Taxonomy" id="1273125"/>
    <lineage>
        <taxon>Bacteria</taxon>
        <taxon>Bacillati</taxon>
        <taxon>Actinomycetota</taxon>
        <taxon>Actinomycetes</taxon>
        <taxon>Mycobacteriales</taxon>
        <taxon>Nocardiaceae</taxon>
        <taxon>Rhodococcus</taxon>
    </lineage>
</organism>
<protein>
    <submittedName>
        <fullName evidence="2">Uncharacterized protein</fullName>
    </submittedName>
</protein>
<feature type="region of interest" description="Disordered" evidence="1">
    <location>
        <begin position="1"/>
        <end position="21"/>
    </location>
</feature>
<gene>
    <name evidence="2" type="ORF">Rrhod_3027</name>
</gene>
<comment type="caution">
    <text evidence="2">The sequence shown here is derived from an EMBL/GenBank/DDBJ whole genome shotgun (WGS) entry which is preliminary data.</text>
</comment>
<dbReference type="PATRIC" id="fig|1273125.3.peg.2878"/>
<feature type="region of interest" description="Disordered" evidence="1">
    <location>
        <begin position="123"/>
        <end position="216"/>
    </location>
</feature>
<accession>R7WJT7</accession>
<proteinExistence type="predicted"/>
<dbReference type="AlphaFoldDB" id="R7WJT7"/>
<feature type="compositionally biased region" description="Basic and acidic residues" evidence="1">
    <location>
        <begin position="160"/>
        <end position="172"/>
    </location>
</feature>
<dbReference type="Proteomes" id="UP000013525">
    <property type="component" value="Unassembled WGS sequence"/>
</dbReference>
<dbReference type="EMBL" id="APMY01000093">
    <property type="protein sequence ID" value="EOM75567.1"/>
    <property type="molecule type" value="Genomic_DNA"/>
</dbReference>
<sequence length="226" mass="25304">MVVARRIPPLSSGSTDQPSDGAEMVVRLETRLIAIPRSAHVVRPESLADAGGRTTGRICPAGFGREHRGAGVGEIHLAIRGFHDGGDLEEPYALSIQGTHAWPLSQFLCDCLESRCGIGEARRRRKRCEHSDSRDERPCHHPPHPAFSTASDDDATQYPGDRRRDKEHDSRGKCQIPTVLEWPPVSQGCDYQDRRNDSCSSNRDTQRQQPPLSRKSRLRHHIYSFV</sequence>
<reference evidence="2 3" key="1">
    <citation type="journal article" date="2013" name="Genome Announc.">
        <title>Draft Genome Sequence of Rhodococcus rhodnii Strain LMG5362, a Symbiont of Rhodnius prolixus (Hemiptera, Reduviidae, Triatominae), the Principle Vector of Trypanosoma cruzi.</title>
        <authorList>
            <person name="Pachebat J.A."/>
            <person name="van Keulen G."/>
            <person name="Whitten M.M."/>
            <person name="Girdwood S."/>
            <person name="Del Sol R."/>
            <person name="Dyson P.J."/>
            <person name="Facey P.D."/>
        </authorList>
    </citation>
    <scope>NUCLEOTIDE SEQUENCE [LARGE SCALE GENOMIC DNA]</scope>
    <source>
        <strain evidence="2 3">LMG 5362</strain>
    </source>
</reference>
<evidence type="ECO:0000313" key="3">
    <source>
        <dbReference type="Proteomes" id="UP000013525"/>
    </source>
</evidence>
<feature type="compositionally biased region" description="Basic and acidic residues" evidence="1">
    <location>
        <begin position="129"/>
        <end position="139"/>
    </location>
</feature>